<dbReference type="STRING" id="58114.SAMN05216270_102340"/>
<dbReference type="RefSeq" id="WP_091029679.1">
    <property type="nucleotide sequence ID" value="NZ_FNAD01000002.1"/>
</dbReference>
<dbReference type="Gene3D" id="3.40.190.10">
    <property type="entry name" value="Periplasmic binding protein-like II"/>
    <property type="match status" value="2"/>
</dbReference>
<name>A0A1G6SWH4_9ACTN</name>
<proteinExistence type="predicted"/>
<dbReference type="Proteomes" id="UP000198949">
    <property type="component" value="Unassembled WGS sequence"/>
</dbReference>
<evidence type="ECO:0000313" key="1">
    <source>
        <dbReference type="EMBL" id="SDD21202.1"/>
    </source>
</evidence>
<dbReference type="SUPFAM" id="SSF53850">
    <property type="entry name" value="Periplasmic binding protein-like II"/>
    <property type="match status" value="1"/>
</dbReference>
<dbReference type="PANTHER" id="PTHR43649:SF11">
    <property type="entry name" value="ABC TRANSPORTER SUBSTRATE-BINDING PROTEIN YESO-RELATED"/>
    <property type="match status" value="1"/>
</dbReference>
<keyword evidence="1" id="KW-0762">Sugar transport</keyword>
<dbReference type="Pfam" id="PF13416">
    <property type="entry name" value="SBP_bac_8"/>
    <property type="match status" value="1"/>
</dbReference>
<dbReference type="PANTHER" id="PTHR43649">
    <property type="entry name" value="ARABINOSE-BINDING PROTEIN-RELATED"/>
    <property type="match status" value="1"/>
</dbReference>
<reference evidence="2" key="1">
    <citation type="submission" date="2016-10" db="EMBL/GenBank/DDBJ databases">
        <authorList>
            <person name="Varghese N."/>
            <person name="Submissions S."/>
        </authorList>
    </citation>
    <scope>NUCLEOTIDE SEQUENCE [LARGE SCALE GENOMIC DNA]</scope>
    <source>
        <strain evidence="2">CGMCC 4.3516</strain>
    </source>
</reference>
<organism evidence="1 2">
    <name type="scientific">Glycomyces harbinensis</name>
    <dbReference type="NCBI Taxonomy" id="58114"/>
    <lineage>
        <taxon>Bacteria</taxon>
        <taxon>Bacillati</taxon>
        <taxon>Actinomycetota</taxon>
        <taxon>Actinomycetes</taxon>
        <taxon>Glycomycetales</taxon>
        <taxon>Glycomycetaceae</taxon>
        <taxon>Glycomyces</taxon>
    </lineage>
</organism>
<dbReference type="AlphaFoldDB" id="A0A1G6SWH4"/>
<keyword evidence="1" id="KW-0813">Transport</keyword>
<dbReference type="EMBL" id="FNAD01000002">
    <property type="protein sequence ID" value="SDD21202.1"/>
    <property type="molecule type" value="Genomic_DNA"/>
</dbReference>
<protein>
    <submittedName>
        <fullName evidence="1">Multiple sugar transport system substrate-binding protein</fullName>
    </submittedName>
</protein>
<dbReference type="InterPro" id="IPR006059">
    <property type="entry name" value="SBP"/>
</dbReference>
<dbReference type="OrthoDB" id="7918484at2"/>
<dbReference type="InterPro" id="IPR050490">
    <property type="entry name" value="Bact_solute-bd_prot1"/>
</dbReference>
<keyword evidence="2" id="KW-1185">Reference proteome</keyword>
<sequence>MKSTNPSGVSRRTLGKAGIFGAATAPLLAACGGGDGGGADEGDGELDFWWWGSDPRHEYTQQIIEAFLAKNDGITIKPSPNEFDAYWDALNVSVSGNNSPDVLQQDERYLRDYADKNALLALDDLDIDLSNIEENTLKTGQFDGKTYGIATGVNAFALLVNPALVEAAGLTMPDDTAWSWADFTTFVTDLSAQGDAIGNSAISFSNESLFNVFARQKGESLYTDDGKLGFTEATMNEWWQMVVDLRDAGGIPEPSKIVEAFAAGQDQAPLATGAGVTEFYWTNQIGAIQSVLGSDLVLLRVPGESTGAQPGLYLKSAMYWSISRTTSDQAAASKLVDFLLNSDESIDLCLGDRGLPANTAQRERILPALPPDQKLGADYIAAITPDLAEGPPVPPIGSGGAADIMLGVFETLIFGDTTVEETTAAFIEQTNAAIGAA</sequence>
<evidence type="ECO:0000313" key="2">
    <source>
        <dbReference type="Proteomes" id="UP000198949"/>
    </source>
</evidence>
<dbReference type="PROSITE" id="PS51257">
    <property type="entry name" value="PROKAR_LIPOPROTEIN"/>
    <property type="match status" value="1"/>
</dbReference>
<gene>
    <name evidence="1" type="ORF">SAMN05216270_102340</name>
</gene>
<accession>A0A1G6SWH4</accession>